<keyword evidence="4" id="KW-1185">Reference proteome</keyword>
<dbReference type="RefSeq" id="WP_291797531.1">
    <property type="nucleotide sequence ID" value="NZ_BAAAPZ010000008.1"/>
</dbReference>
<dbReference type="InterPro" id="IPR037108">
    <property type="entry name" value="TM1727-like_C_sf"/>
</dbReference>
<dbReference type="SUPFAM" id="SSF48179">
    <property type="entry name" value="6-phosphogluconate dehydrogenase C-terminal domain-like"/>
    <property type="match status" value="1"/>
</dbReference>
<dbReference type="PANTHER" id="PTHR40459:SF1">
    <property type="entry name" value="CONSERVED HYPOTHETICAL ALANINE AND LEUCINE RICH PROTEIN"/>
    <property type="match status" value="1"/>
</dbReference>
<dbReference type="Gene3D" id="3.40.50.720">
    <property type="entry name" value="NAD(P)-binding Rossmann-like Domain"/>
    <property type="match status" value="1"/>
</dbReference>
<feature type="domain" description="DUF2520" evidence="2">
    <location>
        <begin position="143"/>
        <end position="273"/>
    </location>
</feature>
<dbReference type="Proteomes" id="UP001500984">
    <property type="component" value="Unassembled WGS sequence"/>
</dbReference>
<evidence type="ECO:0000259" key="2">
    <source>
        <dbReference type="Pfam" id="PF10728"/>
    </source>
</evidence>
<sequence length="302" mass="30751">MNHEDGTRLGVGIVGVGRVGAVMGAALREAGHQIVGVSAGSEASRERADALLPGAPILDVETLVGRSELILLTVPDDEIAPLVEGLAALGRFSAGQIVMHCAGRHGLDVLAPAAAAGAIPLALHPSLAFTGTSMDLPRLREATIGVTAPRHVLPIGQALVVEIGAEPVVLKEADRALYHAAIAHAANHTAVIVAQAMDVLREVGVEDPARVLSSLVHASASNILQSGPQALTGPVSRGDVGTVRAHMEALAEYAVSADSAEVRDSYAAMGRATTARALANGTVDEPRAAALMDVLGEGGPRD</sequence>
<dbReference type="Pfam" id="PF10727">
    <property type="entry name" value="Rossmann-like"/>
    <property type="match status" value="1"/>
</dbReference>
<dbReference type="Pfam" id="PF10728">
    <property type="entry name" value="DUF2520"/>
    <property type="match status" value="1"/>
</dbReference>
<feature type="domain" description="Putative oxidoreductase/dehydrogenase Rossmann-like" evidence="1">
    <location>
        <begin position="7"/>
        <end position="125"/>
    </location>
</feature>
<dbReference type="InterPro" id="IPR008927">
    <property type="entry name" value="6-PGluconate_DH-like_C_sf"/>
</dbReference>
<organism evidence="3 4">
    <name type="scientific">Brevibacterium salitolerans</name>
    <dbReference type="NCBI Taxonomy" id="1403566"/>
    <lineage>
        <taxon>Bacteria</taxon>
        <taxon>Bacillati</taxon>
        <taxon>Actinomycetota</taxon>
        <taxon>Actinomycetes</taxon>
        <taxon>Micrococcales</taxon>
        <taxon>Brevibacteriaceae</taxon>
        <taxon>Brevibacterium</taxon>
    </lineage>
</organism>
<dbReference type="InterPro" id="IPR018931">
    <property type="entry name" value="DUF2520"/>
</dbReference>
<name>A0ABN2WV95_9MICO</name>
<gene>
    <name evidence="3" type="ORF">GCM10009823_21310</name>
</gene>
<dbReference type="InterPro" id="IPR019665">
    <property type="entry name" value="OxRdtase/DH_put_Rossmann_dom"/>
</dbReference>
<accession>A0ABN2WV95</accession>
<dbReference type="SUPFAM" id="SSF51735">
    <property type="entry name" value="NAD(P)-binding Rossmann-fold domains"/>
    <property type="match status" value="1"/>
</dbReference>
<dbReference type="Gene3D" id="1.10.1040.20">
    <property type="entry name" value="ProC-like, C-terminal domain"/>
    <property type="match status" value="1"/>
</dbReference>
<reference evidence="3 4" key="1">
    <citation type="journal article" date="2019" name="Int. J. Syst. Evol. Microbiol.">
        <title>The Global Catalogue of Microorganisms (GCM) 10K type strain sequencing project: providing services to taxonomists for standard genome sequencing and annotation.</title>
        <authorList>
            <consortium name="The Broad Institute Genomics Platform"/>
            <consortium name="The Broad Institute Genome Sequencing Center for Infectious Disease"/>
            <person name="Wu L."/>
            <person name="Ma J."/>
        </authorList>
    </citation>
    <scope>NUCLEOTIDE SEQUENCE [LARGE SCALE GENOMIC DNA]</scope>
    <source>
        <strain evidence="3 4">JCM 15900</strain>
    </source>
</reference>
<dbReference type="PANTHER" id="PTHR40459">
    <property type="entry name" value="CONSERVED HYPOTHETICAL ALANINE AND LEUCINE RICH PROTEIN"/>
    <property type="match status" value="1"/>
</dbReference>
<evidence type="ECO:0000313" key="3">
    <source>
        <dbReference type="EMBL" id="GAA2099448.1"/>
    </source>
</evidence>
<protein>
    <submittedName>
        <fullName evidence="3">DUF2520 domain-containing protein</fullName>
    </submittedName>
</protein>
<dbReference type="InterPro" id="IPR036291">
    <property type="entry name" value="NAD(P)-bd_dom_sf"/>
</dbReference>
<evidence type="ECO:0000259" key="1">
    <source>
        <dbReference type="Pfam" id="PF10727"/>
    </source>
</evidence>
<comment type="caution">
    <text evidence="3">The sequence shown here is derived from an EMBL/GenBank/DDBJ whole genome shotgun (WGS) entry which is preliminary data.</text>
</comment>
<proteinExistence type="predicted"/>
<evidence type="ECO:0000313" key="4">
    <source>
        <dbReference type="Proteomes" id="UP001500984"/>
    </source>
</evidence>
<dbReference type="EMBL" id="BAAAPZ010000008">
    <property type="protein sequence ID" value="GAA2099448.1"/>
    <property type="molecule type" value="Genomic_DNA"/>
</dbReference>